<dbReference type="InterPro" id="IPR015955">
    <property type="entry name" value="Lactate_DH/Glyco_Ohase_4_C"/>
</dbReference>
<evidence type="ECO:0000313" key="2">
    <source>
        <dbReference type="EMBL" id="KAI9556919.1"/>
    </source>
</evidence>
<proteinExistence type="predicted"/>
<feature type="domain" description="Lactate/malate dehydrogenase C-terminal" evidence="1">
    <location>
        <begin position="129"/>
        <end position="254"/>
    </location>
</feature>
<organism evidence="2 3">
    <name type="scientific">Daphnia sinensis</name>
    <dbReference type="NCBI Taxonomy" id="1820382"/>
    <lineage>
        <taxon>Eukaryota</taxon>
        <taxon>Metazoa</taxon>
        <taxon>Ecdysozoa</taxon>
        <taxon>Arthropoda</taxon>
        <taxon>Crustacea</taxon>
        <taxon>Branchiopoda</taxon>
        <taxon>Diplostraca</taxon>
        <taxon>Cladocera</taxon>
        <taxon>Anomopoda</taxon>
        <taxon>Daphniidae</taxon>
        <taxon>Daphnia</taxon>
        <taxon>Daphnia similis group</taxon>
    </lineage>
</organism>
<dbReference type="EMBL" id="WJBH02000006">
    <property type="protein sequence ID" value="KAI9556919.1"/>
    <property type="molecule type" value="Genomic_DNA"/>
</dbReference>
<dbReference type="Gene3D" id="3.90.110.10">
    <property type="entry name" value="Lactate dehydrogenase/glycoside hydrolase, family 4, C-terminal"/>
    <property type="match status" value="1"/>
</dbReference>
<sequence length="261" mass="29496">MDSSIQSSGYFNYKIKRLQMRNKDLPMMQDAFITNPYNIETLYPTTSNRNPIIKDRPSVSYWSLLQQWIKRAAPTMPNEFHFVIHASGKCTNTKWSEVLYSAQGKVEEIFFRKHLTLLHKFGLNRWSGVWSGVDVAGVRLRDLNPAAGLESDTENWNDIHKQVVQSAYEIIRLKGHTSWAMAASVATLTTAILKNTRNVHAVSTSVEGIHGVQHPVFLSVPCVLGESGITDIIQQTLTEDERSQFQKSAATLNEVQSNLVF</sequence>
<name>A0AAD5PU82_9CRUS</name>
<comment type="caution">
    <text evidence="2">The sequence shown here is derived from an EMBL/GenBank/DDBJ whole genome shotgun (WGS) entry which is preliminary data.</text>
</comment>
<accession>A0AAD5PU82</accession>
<dbReference type="Proteomes" id="UP000820818">
    <property type="component" value="Linkage Group LG6"/>
</dbReference>
<evidence type="ECO:0000259" key="1">
    <source>
        <dbReference type="Pfam" id="PF02866"/>
    </source>
</evidence>
<reference evidence="2 3" key="1">
    <citation type="submission" date="2022-05" db="EMBL/GenBank/DDBJ databases">
        <title>A multi-omics perspective on studying reproductive biology in Daphnia sinensis.</title>
        <authorList>
            <person name="Jia J."/>
        </authorList>
    </citation>
    <scope>NUCLEOTIDE SEQUENCE [LARGE SCALE GENOMIC DNA]</scope>
    <source>
        <strain evidence="2 3">WSL</strain>
    </source>
</reference>
<gene>
    <name evidence="2" type="ORF">GHT06_016713</name>
</gene>
<evidence type="ECO:0000313" key="3">
    <source>
        <dbReference type="Proteomes" id="UP000820818"/>
    </source>
</evidence>
<dbReference type="GO" id="GO:0004459">
    <property type="term" value="F:L-lactate dehydrogenase (NAD+) activity"/>
    <property type="evidence" value="ECO:0007669"/>
    <property type="project" value="TreeGrafter"/>
</dbReference>
<dbReference type="AlphaFoldDB" id="A0AAD5PU82"/>
<dbReference type="InterPro" id="IPR022383">
    <property type="entry name" value="Lactate/malate_DH_C"/>
</dbReference>
<dbReference type="PANTHER" id="PTHR43128">
    <property type="entry name" value="L-2-HYDROXYCARBOXYLATE DEHYDROGENASE (NAD(P)(+))"/>
    <property type="match status" value="1"/>
</dbReference>
<dbReference type="Pfam" id="PF02866">
    <property type="entry name" value="Ldh_1_C"/>
    <property type="match status" value="1"/>
</dbReference>
<protein>
    <submittedName>
        <fullName evidence="2">L-lactate dehydrogese</fullName>
    </submittedName>
</protein>
<dbReference type="SUPFAM" id="SSF56327">
    <property type="entry name" value="LDH C-terminal domain-like"/>
    <property type="match status" value="1"/>
</dbReference>
<dbReference type="PANTHER" id="PTHR43128:SF16">
    <property type="entry name" value="L-LACTATE DEHYDROGENASE"/>
    <property type="match status" value="1"/>
</dbReference>
<dbReference type="GO" id="GO:0006089">
    <property type="term" value="P:lactate metabolic process"/>
    <property type="evidence" value="ECO:0007669"/>
    <property type="project" value="TreeGrafter"/>
</dbReference>
<keyword evidence="3" id="KW-1185">Reference proteome</keyword>